<sequence>MYLSLFFLVFTIQISSHSVINIDFGSQYLKFGQTDISSGYSVIRKIYNKYIVPGLISITTPQGLSLPLTKDDVIKTPVVSASEQAGSSRTRRRSNAISIVTGWRGIQQIHRTPSDGTEFILDAVIRRESECNIMNASSLLDLYMINILHDFPESEGVNQFTLTFPTFFTPAMKRLVTEPLKQIPNFEIIDEYDTLRSLSTLYANNYINRYRNSKVGRNVLFIDVGFRYVETLFINFEWKNSMTVANCMVNMWSENCGTGAFAEDMSKNLHVPLSHAERLLRNAYNQSVFNLNIIDSLKTLVNDTISIAKQPVDEVQLLGGGSSYLFIQSIISDVVNDSFRFNATHYDAEKTRLYLKIQNQKKIIGPEKKIYPLDVSSKDSTFDKDLKNTLINNSNSVHSLVNYELGQFDAILIGSMLSTLYDSNNNITSSNPIKIKKDRPSSSFHIAVGNKKVIYCEKNLWCQSKPTLQSTTGAPNYTVDIESPSSDIPKGAPLIANRYHLVGLDKYISSNSDESDIDDNNEFSGTFTMDLPDPFIREVKWCESDENCKSIEIEMESGDDLSNEILKNENYDVVKVFYSKLTESKAREEFNKKAKRAFDRMKMMCSSTEKSACDSYKAAQQQFLDGEFERISIKELDEDIIPKLNSLCKSFGFRFD</sequence>
<dbReference type="Proteomes" id="UP001470230">
    <property type="component" value="Unassembled WGS sequence"/>
</dbReference>
<organism evidence="2 3">
    <name type="scientific">Tritrichomonas musculus</name>
    <dbReference type="NCBI Taxonomy" id="1915356"/>
    <lineage>
        <taxon>Eukaryota</taxon>
        <taxon>Metamonada</taxon>
        <taxon>Parabasalia</taxon>
        <taxon>Tritrichomonadida</taxon>
        <taxon>Tritrichomonadidae</taxon>
        <taxon>Tritrichomonas</taxon>
    </lineage>
</organism>
<keyword evidence="1" id="KW-0732">Signal</keyword>
<keyword evidence="3" id="KW-1185">Reference proteome</keyword>
<feature type="signal peptide" evidence="1">
    <location>
        <begin position="1"/>
        <end position="16"/>
    </location>
</feature>
<evidence type="ECO:0000313" key="2">
    <source>
        <dbReference type="EMBL" id="KAK8875872.1"/>
    </source>
</evidence>
<feature type="chain" id="PRO_5046695642" description="DnaK protein" evidence="1">
    <location>
        <begin position="17"/>
        <end position="656"/>
    </location>
</feature>
<protein>
    <recommendedName>
        <fullName evidence="4">DnaK protein</fullName>
    </recommendedName>
</protein>
<evidence type="ECO:0000313" key="3">
    <source>
        <dbReference type="Proteomes" id="UP001470230"/>
    </source>
</evidence>
<evidence type="ECO:0008006" key="4">
    <source>
        <dbReference type="Google" id="ProtNLM"/>
    </source>
</evidence>
<comment type="caution">
    <text evidence="2">The sequence shown here is derived from an EMBL/GenBank/DDBJ whole genome shotgun (WGS) entry which is preliminary data.</text>
</comment>
<accession>A0ABR2JFF7</accession>
<name>A0ABR2JFF7_9EUKA</name>
<gene>
    <name evidence="2" type="ORF">M9Y10_006047</name>
</gene>
<proteinExistence type="predicted"/>
<dbReference type="EMBL" id="JAPFFF010000012">
    <property type="protein sequence ID" value="KAK8875872.1"/>
    <property type="molecule type" value="Genomic_DNA"/>
</dbReference>
<reference evidence="2 3" key="1">
    <citation type="submission" date="2024-04" db="EMBL/GenBank/DDBJ databases">
        <title>Tritrichomonas musculus Genome.</title>
        <authorList>
            <person name="Alves-Ferreira E."/>
            <person name="Grigg M."/>
            <person name="Lorenzi H."/>
            <person name="Galac M."/>
        </authorList>
    </citation>
    <scope>NUCLEOTIDE SEQUENCE [LARGE SCALE GENOMIC DNA]</scope>
    <source>
        <strain evidence="2 3">EAF2021</strain>
    </source>
</reference>
<evidence type="ECO:0000256" key="1">
    <source>
        <dbReference type="SAM" id="SignalP"/>
    </source>
</evidence>